<dbReference type="Proteomes" id="UP001176941">
    <property type="component" value="Chromosome 2"/>
</dbReference>
<feature type="region of interest" description="Disordered" evidence="1">
    <location>
        <begin position="41"/>
        <end position="92"/>
    </location>
</feature>
<keyword evidence="3" id="KW-1185">Reference proteome</keyword>
<reference evidence="2" key="1">
    <citation type="submission" date="2023-04" db="EMBL/GenBank/DDBJ databases">
        <authorList>
            <consortium name="ELIXIR-Norway"/>
        </authorList>
    </citation>
    <scope>NUCLEOTIDE SEQUENCE [LARGE SCALE GENOMIC DNA]</scope>
</reference>
<gene>
    <name evidence="2" type="ORF">MRATA1EN1_LOCUS9349</name>
</gene>
<evidence type="ECO:0000313" key="2">
    <source>
        <dbReference type="EMBL" id="CAI9160387.1"/>
    </source>
</evidence>
<feature type="region of interest" description="Disordered" evidence="1">
    <location>
        <begin position="1"/>
        <end position="22"/>
    </location>
</feature>
<protein>
    <submittedName>
        <fullName evidence="2">Uncharacterized protein</fullName>
    </submittedName>
</protein>
<proteinExistence type="predicted"/>
<evidence type="ECO:0000313" key="3">
    <source>
        <dbReference type="Proteomes" id="UP001176941"/>
    </source>
</evidence>
<sequence>MAAGPATATLRAQARPPIAQSGRASFAAAAPFLLIHGAQGPAPGLARRRGGSWRSWPKGAVRSPPDPSSRGAAAHCRVRPRRRQVAGGRGLESGRRPRARWFCCCCEEGPGPLKPENAGRKCVTGGLPGHGALQVLSAPPAARRGWLPTPWAKFLVSRKPLGCVEPSMADHALRPASPAALGP</sequence>
<name>A0ABN8YFQ7_RANTA</name>
<dbReference type="EMBL" id="OX459938">
    <property type="protein sequence ID" value="CAI9160387.1"/>
    <property type="molecule type" value="Genomic_DNA"/>
</dbReference>
<organism evidence="2 3">
    <name type="scientific">Rangifer tarandus platyrhynchus</name>
    <name type="common">Svalbard reindeer</name>
    <dbReference type="NCBI Taxonomy" id="3082113"/>
    <lineage>
        <taxon>Eukaryota</taxon>
        <taxon>Metazoa</taxon>
        <taxon>Chordata</taxon>
        <taxon>Craniata</taxon>
        <taxon>Vertebrata</taxon>
        <taxon>Euteleostomi</taxon>
        <taxon>Mammalia</taxon>
        <taxon>Eutheria</taxon>
        <taxon>Laurasiatheria</taxon>
        <taxon>Artiodactyla</taxon>
        <taxon>Ruminantia</taxon>
        <taxon>Pecora</taxon>
        <taxon>Cervidae</taxon>
        <taxon>Odocoileinae</taxon>
        <taxon>Rangifer</taxon>
    </lineage>
</organism>
<accession>A0ABN8YFQ7</accession>
<evidence type="ECO:0000256" key="1">
    <source>
        <dbReference type="SAM" id="MobiDB-lite"/>
    </source>
</evidence>